<evidence type="ECO:0000313" key="1">
    <source>
        <dbReference type="EMBL" id="KAF5546337.1"/>
    </source>
</evidence>
<comment type="caution">
    <text evidence="1">The sequence shown here is derived from an EMBL/GenBank/DDBJ whole genome shotgun (WGS) entry which is preliminary data.</text>
</comment>
<protein>
    <submittedName>
        <fullName evidence="1">Uncharacterized protein</fullName>
    </submittedName>
</protein>
<sequence length="317" mass="36203">MKHKESYDTAWEVIPNLHVVSAMADMTKTEQTGTDAMVKKLSEKDKKSIAVQGRSLVSGVLWFRYRFRLQREAGDLNTTARCPVIENELNNMVKAGYINIPPTHHFKLDEDGLPKVTPRPIPQVSSERLSQIKSYIKENLQHQSTHWKHTVDWLDNLETSPAHQELWTAIRECHHRTMEDYTWLDHVLRTLELQPSRLLLFDIKDNLAPCIGRIVGTCDETSNSEDIASNEVKKLINQHHGLYVLISTIHTYYDKAVNNNVLKQRELRGTRVAQCLRVLVNAVSHANPAHNLDAEVFLSLKNRCDDITNGCRDGSPA</sequence>
<evidence type="ECO:0000313" key="2">
    <source>
        <dbReference type="Proteomes" id="UP000522262"/>
    </source>
</evidence>
<reference evidence="1 2" key="1">
    <citation type="submission" date="2020-05" db="EMBL/GenBank/DDBJ databases">
        <title>Identification and distribution of gene clusters putatively required for synthesis of sphingolipid metabolism inhibitors in phylogenetically diverse species of the filamentous fungus Fusarium.</title>
        <authorList>
            <person name="Kim H.-S."/>
            <person name="Busman M."/>
            <person name="Brown D.W."/>
            <person name="Divon H."/>
            <person name="Uhlig S."/>
            <person name="Proctor R.H."/>
        </authorList>
    </citation>
    <scope>NUCLEOTIDE SEQUENCE [LARGE SCALE GENOMIC DNA]</scope>
    <source>
        <strain evidence="1 2">NRRL 53147</strain>
    </source>
</reference>
<dbReference type="EMBL" id="JAAOAM010000116">
    <property type="protein sequence ID" value="KAF5546337.1"/>
    <property type="molecule type" value="Genomic_DNA"/>
</dbReference>
<proteinExistence type="predicted"/>
<organism evidence="1 2">
    <name type="scientific">Fusarium mexicanum</name>
    <dbReference type="NCBI Taxonomy" id="751941"/>
    <lineage>
        <taxon>Eukaryota</taxon>
        <taxon>Fungi</taxon>
        <taxon>Dikarya</taxon>
        <taxon>Ascomycota</taxon>
        <taxon>Pezizomycotina</taxon>
        <taxon>Sordariomycetes</taxon>
        <taxon>Hypocreomycetidae</taxon>
        <taxon>Hypocreales</taxon>
        <taxon>Nectriaceae</taxon>
        <taxon>Fusarium</taxon>
        <taxon>Fusarium fujikuroi species complex</taxon>
    </lineage>
</organism>
<keyword evidence="2" id="KW-1185">Reference proteome</keyword>
<gene>
    <name evidence="1" type="ORF">FMEXI_5711</name>
</gene>
<dbReference type="AlphaFoldDB" id="A0A8H5MZ76"/>
<accession>A0A8H5MZ76</accession>
<dbReference type="Proteomes" id="UP000522262">
    <property type="component" value="Unassembled WGS sequence"/>
</dbReference>
<name>A0A8H5MZ76_9HYPO</name>